<dbReference type="PROSITE" id="PS50043">
    <property type="entry name" value="HTH_LUXR_2"/>
    <property type="match status" value="1"/>
</dbReference>
<dbReference type="InterPro" id="IPR000792">
    <property type="entry name" value="Tscrpt_reg_LuxR_C"/>
</dbReference>
<feature type="domain" description="HTH luxR-type" evidence="4">
    <location>
        <begin position="922"/>
        <end position="987"/>
    </location>
</feature>
<name>A0AAU1ZNK3_9ACTN</name>
<keyword evidence="2" id="KW-0067">ATP-binding</keyword>
<keyword evidence="1" id="KW-0547">Nucleotide-binding</keyword>
<dbReference type="InterPro" id="IPR041664">
    <property type="entry name" value="AAA_16"/>
</dbReference>
<dbReference type="PANTHER" id="PTHR16305">
    <property type="entry name" value="TESTICULAR SOLUBLE ADENYLYL CYCLASE"/>
    <property type="match status" value="1"/>
</dbReference>
<dbReference type="Pfam" id="PF13191">
    <property type="entry name" value="AAA_16"/>
    <property type="match status" value="1"/>
</dbReference>
<dbReference type="Pfam" id="PF00196">
    <property type="entry name" value="GerE"/>
    <property type="match status" value="1"/>
</dbReference>
<dbReference type="PRINTS" id="PR00038">
    <property type="entry name" value="HTHLUXR"/>
</dbReference>
<reference evidence="5" key="1">
    <citation type="submission" date="2022-10" db="EMBL/GenBank/DDBJ databases">
        <title>The complete genomes of actinobacterial strains from the NBC collection.</title>
        <authorList>
            <person name="Joergensen T.S."/>
            <person name="Alvarez Arevalo M."/>
            <person name="Sterndorff E.B."/>
            <person name="Faurdal D."/>
            <person name="Vuksanovic O."/>
            <person name="Mourched A.-S."/>
            <person name="Charusanti P."/>
            <person name="Shaw S."/>
            <person name="Blin K."/>
            <person name="Weber T."/>
        </authorList>
    </citation>
    <scope>NUCLEOTIDE SEQUENCE</scope>
    <source>
        <strain evidence="5">NBC_00093</strain>
    </source>
</reference>
<dbReference type="GO" id="GO:0005737">
    <property type="term" value="C:cytoplasm"/>
    <property type="evidence" value="ECO:0007669"/>
    <property type="project" value="TreeGrafter"/>
</dbReference>
<dbReference type="CDD" id="cd06170">
    <property type="entry name" value="LuxR_C_like"/>
    <property type="match status" value="1"/>
</dbReference>
<evidence type="ECO:0000313" key="5">
    <source>
        <dbReference type="EMBL" id="WTT14081.1"/>
    </source>
</evidence>
<dbReference type="AlphaFoldDB" id="A0AAU1ZNK3"/>
<dbReference type="GO" id="GO:0006355">
    <property type="term" value="P:regulation of DNA-templated transcription"/>
    <property type="evidence" value="ECO:0007669"/>
    <property type="project" value="InterPro"/>
</dbReference>
<dbReference type="Gene3D" id="1.25.40.10">
    <property type="entry name" value="Tetratricopeptide repeat domain"/>
    <property type="match status" value="1"/>
</dbReference>
<dbReference type="SMART" id="SM00421">
    <property type="entry name" value="HTH_LUXR"/>
    <property type="match status" value="1"/>
</dbReference>
<gene>
    <name evidence="5" type="ORF">OHA22_00415</name>
</gene>
<dbReference type="PANTHER" id="PTHR16305:SF35">
    <property type="entry name" value="TRANSCRIPTIONAL ACTIVATOR DOMAIN"/>
    <property type="match status" value="1"/>
</dbReference>
<dbReference type="PROSITE" id="PS00622">
    <property type="entry name" value="HTH_LUXR_1"/>
    <property type="match status" value="1"/>
</dbReference>
<dbReference type="InterPro" id="IPR016032">
    <property type="entry name" value="Sig_transdc_resp-reg_C-effctor"/>
</dbReference>
<organism evidence="5">
    <name type="scientific">Streptomyces sp. NBC_00093</name>
    <dbReference type="NCBI Taxonomy" id="2975649"/>
    <lineage>
        <taxon>Bacteria</taxon>
        <taxon>Bacillati</taxon>
        <taxon>Actinomycetota</taxon>
        <taxon>Actinomycetes</taxon>
        <taxon>Kitasatosporales</taxon>
        <taxon>Streptomycetaceae</taxon>
        <taxon>Streptomyces</taxon>
    </lineage>
</organism>
<dbReference type="GO" id="GO:0004016">
    <property type="term" value="F:adenylate cyclase activity"/>
    <property type="evidence" value="ECO:0007669"/>
    <property type="project" value="TreeGrafter"/>
</dbReference>
<dbReference type="InterPro" id="IPR027417">
    <property type="entry name" value="P-loop_NTPase"/>
</dbReference>
<feature type="region of interest" description="Disordered" evidence="3">
    <location>
        <begin position="894"/>
        <end position="927"/>
    </location>
</feature>
<evidence type="ECO:0000256" key="1">
    <source>
        <dbReference type="ARBA" id="ARBA00022741"/>
    </source>
</evidence>
<dbReference type="SUPFAM" id="SSF52540">
    <property type="entry name" value="P-loop containing nucleoside triphosphate hydrolases"/>
    <property type="match status" value="1"/>
</dbReference>
<protein>
    <submittedName>
        <fullName evidence="5">AAA family ATPase</fullName>
    </submittedName>
</protein>
<dbReference type="SUPFAM" id="SSF46894">
    <property type="entry name" value="C-terminal effector domain of the bipartite response regulators"/>
    <property type="match status" value="1"/>
</dbReference>
<dbReference type="EMBL" id="CP108222">
    <property type="protein sequence ID" value="WTT14081.1"/>
    <property type="molecule type" value="Genomic_DNA"/>
</dbReference>
<evidence type="ECO:0000256" key="3">
    <source>
        <dbReference type="SAM" id="MobiDB-lite"/>
    </source>
</evidence>
<dbReference type="GO" id="GO:0005524">
    <property type="term" value="F:ATP binding"/>
    <property type="evidence" value="ECO:0007669"/>
    <property type="project" value="UniProtKB-KW"/>
</dbReference>
<dbReference type="Gene3D" id="1.10.10.10">
    <property type="entry name" value="Winged helix-like DNA-binding domain superfamily/Winged helix DNA-binding domain"/>
    <property type="match status" value="1"/>
</dbReference>
<evidence type="ECO:0000259" key="4">
    <source>
        <dbReference type="PROSITE" id="PS50043"/>
    </source>
</evidence>
<dbReference type="InterPro" id="IPR036388">
    <property type="entry name" value="WH-like_DNA-bd_sf"/>
</dbReference>
<dbReference type="GO" id="GO:0003677">
    <property type="term" value="F:DNA binding"/>
    <property type="evidence" value="ECO:0007669"/>
    <property type="project" value="InterPro"/>
</dbReference>
<sequence>MEGDALVSALDGMATMLVGRAEELQRFDSVIGGLGQDGVPAVIDIAGDAGMGKSRLLGEFCTRARRRGLTVLRGRATEYERYTPFQAFTDAFVDADPAFLASDAVPEAATPVLFGAGAGVVPDAARGTGSRDRFGLYRAVADVLTGLGERGGLVMVLDDVHWADPASLELLDHLVRHPVRGRVLLAVARRERQTPHPLAAALTRGVDSGAVLHMVLRPLPEREAVEALAPDLPTADAKEIYEASEGNPLYLRSLLHAHRHGAPQQGTAAPAHETTASGVPSGLLSLLLDELTALTDAQRHTVEVVAVLGDHATPAMVRAAGLPTPEELDDCIDALVRRDLVRLGSDGRWILRHPLLRASVYEHTPASRRAEIHRTAAVELARAGAPAAERAHHVERSLAGWDPVAAAVLSEAATHFAHTAPGTAAHLLDVVLRLMPEDDVFAQQRGELTLARARALGAGGSLRESRDLLHTLISGPGQDDASLRGDATALCAMMERHLGHSPEAIALLQRELARTPAPGPRQTVSLGLALGMAALNTVSYPDVRDDIARTLVVARSHGDLMGETGVLALASLGEAYEGCTGAARRFADAAADLVDGCTDPNLTELCESLVWLAWAEAVLERYADAERHADRGLDIARRSGQVHVLPHLLSSKAFVQLTTCRLPAALESAQEAESVARAIGSSDLLAFTLCFKALILLLCRPLGDTGALTTAEEAVAAAGSSAHWWASLAGCVLGHTVLVSGDPRRAQQAILTAGGPELRKLQPSTRPGQLDTLVATALALGDTEQATHWAAQAVEEAARMGLHGQHGAALRAEAALAQHRGEPREAARLFERAAQTYAPSGATLWEAYSLLLASIQAQAAGEGARALTLWERAGRIADDGGAHLLSDLAALIRPDAGEAPPGPTESDRPVTGPEQAGEPPSTPTELDQLTRREREIAELVAEGLSNQAIATKLFLSCRTIESHLSAIYRKTKLPSRSALAGLVTRTALERPTASAPEPGFFGAGRSRVCPADGATRVV</sequence>
<evidence type="ECO:0000256" key="2">
    <source>
        <dbReference type="ARBA" id="ARBA00022840"/>
    </source>
</evidence>
<dbReference type="InterPro" id="IPR011990">
    <property type="entry name" value="TPR-like_helical_dom_sf"/>
</dbReference>
<accession>A0AAU1ZNK3</accession>
<proteinExistence type="predicted"/>
<dbReference type="SUPFAM" id="SSF48452">
    <property type="entry name" value="TPR-like"/>
    <property type="match status" value="2"/>
</dbReference>